<dbReference type="GO" id="GO:0016787">
    <property type="term" value="F:hydrolase activity"/>
    <property type="evidence" value="ECO:0007669"/>
    <property type="project" value="UniProtKB-KW"/>
</dbReference>
<keyword evidence="1" id="KW-0472">Membrane</keyword>
<evidence type="ECO:0000256" key="1">
    <source>
        <dbReference type="SAM" id="Phobius"/>
    </source>
</evidence>
<keyword evidence="2" id="KW-0378">Hydrolase</keyword>
<feature type="transmembrane region" description="Helical" evidence="1">
    <location>
        <begin position="182"/>
        <end position="203"/>
    </location>
</feature>
<dbReference type="PANTHER" id="PTHR39456">
    <property type="entry name" value="METAL-DEPENDENT HYDROLASE"/>
    <property type="match status" value="1"/>
</dbReference>
<keyword evidence="3" id="KW-1185">Reference proteome</keyword>
<dbReference type="PIRSF" id="PIRSF007580">
    <property type="entry name" value="UCP07580"/>
    <property type="match status" value="1"/>
</dbReference>
<dbReference type="Pfam" id="PF10118">
    <property type="entry name" value="Metal_hydrol"/>
    <property type="match status" value="1"/>
</dbReference>
<keyword evidence="1" id="KW-1133">Transmembrane helix</keyword>
<accession>A0A3N6N567</accession>
<evidence type="ECO:0000313" key="2">
    <source>
        <dbReference type="EMBL" id="RQH05831.1"/>
    </source>
</evidence>
<dbReference type="Proteomes" id="UP000272778">
    <property type="component" value="Unassembled WGS sequence"/>
</dbReference>
<reference evidence="2 3" key="1">
    <citation type="submission" date="2018-11" db="EMBL/GenBank/DDBJ databases">
        <title>Paraburkholderia sp. DHOA04, isolated from soil.</title>
        <authorList>
            <person name="Gao Z.-H."/>
            <person name="Qiu L.-H."/>
            <person name="Fu J.-C."/>
        </authorList>
    </citation>
    <scope>NUCLEOTIDE SEQUENCE [LARGE SCALE GENOMIC DNA]</scope>
    <source>
        <strain evidence="2 3">DHOA04</strain>
    </source>
</reference>
<organism evidence="2 3">
    <name type="scientific">Paraburkholderia dinghuensis</name>
    <dbReference type="NCBI Taxonomy" id="2305225"/>
    <lineage>
        <taxon>Bacteria</taxon>
        <taxon>Pseudomonadati</taxon>
        <taxon>Pseudomonadota</taxon>
        <taxon>Betaproteobacteria</taxon>
        <taxon>Burkholderiales</taxon>
        <taxon>Burkholderiaceae</taxon>
        <taxon>Paraburkholderia</taxon>
    </lineage>
</organism>
<name>A0A3N6N567_9BURK</name>
<dbReference type="InterPro" id="IPR016516">
    <property type="entry name" value="UCP07580"/>
</dbReference>
<dbReference type="EMBL" id="RQIS01000009">
    <property type="protein sequence ID" value="RQH05831.1"/>
    <property type="molecule type" value="Genomic_DNA"/>
</dbReference>
<evidence type="ECO:0000313" key="3">
    <source>
        <dbReference type="Proteomes" id="UP000272778"/>
    </source>
</evidence>
<proteinExistence type="predicted"/>
<sequence length="275" mass="32345">MRFHRRDIDFGMGAPIPTHWLGGDCHLTRFYDAMSIMFPEGERAFIETVQHYRSRISADAELAYAVTEFIAQEAIHTREHVRYNRRLQAQGAPVEHIERSGAAQQEFARRYLPPIVRLAITTCLEHFTAMFADQLLSEPRGLDGADPAMADIWFWHALEETEHKAVAFDVLTAVMRKPLRRYALRCAAMLFVTVIFSMLQWQMTFQLVRHDRRATDIRGWLRLLRVLFISPGPLTRMLPHWFAWFRPGFHPWQRDNRALVERFSQRFESKYRKAG</sequence>
<keyword evidence="1" id="KW-0812">Transmembrane</keyword>
<dbReference type="OrthoDB" id="4760165at2"/>
<gene>
    <name evidence="2" type="ORF">D1Y85_13500</name>
</gene>
<dbReference type="AlphaFoldDB" id="A0A3N6N567"/>
<comment type="caution">
    <text evidence="2">The sequence shown here is derived from an EMBL/GenBank/DDBJ whole genome shotgun (WGS) entry which is preliminary data.</text>
</comment>
<protein>
    <submittedName>
        <fullName evidence="2">Metal-dependent hydrolase</fullName>
    </submittedName>
</protein>
<dbReference type="PANTHER" id="PTHR39456:SF1">
    <property type="entry name" value="METAL-DEPENDENT HYDROLASE"/>
    <property type="match status" value="1"/>
</dbReference>